<evidence type="ECO:0000256" key="1">
    <source>
        <dbReference type="SAM" id="Phobius"/>
    </source>
</evidence>
<name>G4ZF22_PHYSP</name>
<reference evidence="2 3" key="1">
    <citation type="journal article" date="2006" name="Science">
        <title>Phytophthora genome sequences uncover evolutionary origins and mechanisms of pathogenesis.</title>
        <authorList>
            <person name="Tyler B.M."/>
            <person name="Tripathy S."/>
            <person name="Zhang X."/>
            <person name="Dehal P."/>
            <person name="Jiang R.H."/>
            <person name="Aerts A."/>
            <person name="Arredondo F.D."/>
            <person name="Baxter L."/>
            <person name="Bensasson D."/>
            <person name="Beynon J.L."/>
            <person name="Chapman J."/>
            <person name="Damasceno C.M."/>
            <person name="Dorrance A.E."/>
            <person name="Dou D."/>
            <person name="Dickerman A.W."/>
            <person name="Dubchak I.L."/>
            <person name="Garbelotto M."/>
            <person name="Gijzen M."/>
            <person name="Gordon S.G."/>
            <person name="Govers F."/>
            <person name="Grunwald N.J."/>
            <person name="Huang W."/>
            <person name="Ivors K.L."/>
            <person name="Jones R.W."/>
            <person name="Kamoun S."/>
            <person name="Krampis K."/>
            <person name="Lamour K.H."/>
            <person name="Lee M.K."/>
            <person name="McDonald W.H."/>
            <person name="Medina M."/>
            <person name="Meijer H.J."/>
            <person name="Nordberg E.K."/>
            <person name="Maclean D.J."/>
            <person name="Ospina-Giraldo M.D."/>
            <person name="Morris P.F."/>
            <person name="Phuntumart V."/>
            <person name="Putnam N.H."/>
            <person name="Rash S."/>
            <person name="Rose J.K."/>
            <person name="Sakihama Y."/>
            <person name="Salamov A.A."/>
            <person name="Savidor A."/>
            <person name="Scheuring C.F."/>
            <person name="Smith B.M."/>
            <person name="Sobral B.W."/>
            <person name="Terry A."/>
            <person name="Torto-Alalibo T.A."/>
            <person name="Win J."/>
            <person name="Xu Z."/>
            <person name="Zhang H."/>
            <person name="Grigoriev I.V."/>
            <person name="Rokhsar D.S."/>
            <person name="Boore J.L."/>
        </authorList>
    </citation>
    <scope>NUCLEOTIDE SEQUENCE [LARGE SCALE GENOMIC DNA]</scope>
    <source>
        <strain evidence="2 3">P6497</strain>
    </source>
</reference>
<keyword evidence="1" id="KW-1133">Transmembrane helix</keyword>
<dbReference type="InParanoid" id="G4ZF22"/>
<evidence type="ECO:0000313" key="2">
    <source>
        <dbReference type="EMBL" id="EGZ18453.1"/>
    </source>
</evidence>
<sequence length="150" mass="16687">MAPPMLRPKRECRRKVNSFSTKESSVVKKLKEYPTLTKTLSGNPSLLKPFENNPQLVKTFESLQKDTALMARMESLKKSPSMDKLNTVISKNPSALTEERVEKLGAAVLKKRSSRLSSEDERGFLYACGTMFLFTLGATITLALTAGSRL</sequence>
<keyword evidence="3" id="KW-1185">Reference proteome</keyword>
<dbReference type="EMBL" id="JH159154">
    <property type="protein sequence ID" value="EGZ18453.1"/>
    <property type="molecule type" value="Genomic_DNA"/>
</dbReference>
<dbReference type="AlphaFoldDB" id="G4ZF22"/>
<gene>
    <name evidence="2" type="ORF">PHYSODRAFT_332243</name>
</gene>
<evidence type="ECO:0000313" key="3">
    <source>
        <dbReference type="Proteomes" id="UP000002640"/>
    </source>
</evidence>
<protein>
    <submittedName>
        <fullName evidence="2">Uncharacterized protein</fullName>
    </submittedName>
</protein>
<accession>G4ZF22</accession>
<dbReference type="RefSeq" id="XP_009527511.1">
    <property type="nucleotide sequence ID" value="XM_009529216.1"/>
</dbReference>
<keyword evidence="1" id="KW-0472">Membrane</keyword>
<dbReference type="KEGG" id="psoj:PHYSODRAFT_332243"/>
<organism evidence="2 3">
    <name type="scientific">Phytophthora sojae (strain P6497)</name>
    <name type="common">Soybean stem and root rot agent</name>
    <name type="synonym">Phytophthora megasperma f. sp. glycines</name>
    <dbReference type="NCBI Taxonomy" id="1094619"/>
    <lineage>
        <taxon>Eukaryota</taxon>
        <taxon>Sar</taxon>
        <taxon>Stramenopiles</taxon>
        <taxon>Oomycota</taxon>
        <taxon>Peronosporomycetes</taxon>
        <taxon>Peronosporales</taxon>
        <taxon>Peronosporaceae</taxon>
        <taxon>Phytophthora</taxon>
    </lineage>
</organism>
<keyword evidence="1" id="KW-0812">Transmembrane</keyword>
<dbReference type="SMR" id="G4ZF22"/>
<proteinExistence type="predicted"/>
<feature type="transmembrane region" description="Helical" evidence="1">
    <location>
        <begin position="124"/>
        <end position="146"/>
    </location>
</feature>
<dbReference type="Proteomes" id="UP000002640">
    <property type="component" value="Unassembled WGS sequence"/>
</dbReference>
<dbReference type="GeneID" id="20646419"/>